<proteinExistence type="predicted"/>
<protein>
    <submittedName>
        <fullName evidence="2">Alkyl hydroperoxide reductase AhpD</fullName>
        <ecNumber evidence="2">1.11.1.15</ecNumber>
    </submittedName>
</protein>
<name>A0A1J5QPR9_9ZZZZ</name>
<dbReference type="GO" id="GO:0051920">
    <property type="term" value="F:peroxiredoxin activity"/>
    <property type="evidence" value="ECO:0007669"/>
    <property type="project" value="InterPro"/>
</dbReference>
<dbReference type="AlphaFoldDB" id="A0A1J5QPR9"/>
<reference evidence="2" key="1">
    <citation type="submission" date="2016-10" db="EMBL/GenBank/DDBJ databases">
        <title>Sequence of Gallionella enrichment culture.</title>
        <authorList>
            <person name="Poehlein A."/>
            <person name="Muehling M."/>
            <person name="Daniel R."/>
        </authorList>
    </citation>
    <scope>NUCLEOTIDE SEQUENCE</scope>
</reference>
<dbReference type="NCBIfam" id="TIGR00778">
    <property type="entry name" value="ahpD_dom"/>
    <property type="match status" value="1"/>
</dbReference>
<dbReference type="InterPro" id="IPR029032">
    <property type="entry name" value="AhpD-like"/>
</dbReference>
<evidence type="ECO:0000313" key="2">
    <source>
        <dbReference type="EMBL" id="OIQ77949.1"/>
    </source>
</evidence>
<keyword evidence="2" id="KW-0560">Oxidoreductase</keyword>
<accession>A0A1J5QPR9</accession>
<keyword evidence="2" id="KW-0575">Peroxidase</keyword>
<dbReference type="Pfam" id="PF02627">
    <property type="entry name" value="CMD"/>
    <property type="match status" value="1"/>
</dbReference>
<comment type="caution">
    <text evidence="2">The sequence shown here is derived from an EMBL/GenBank/DDBJ whole genome shotgun (WGS) entry which is preliminary data.</text>
</comment>
<dbReference type="SUPFAM" id="SSF69118">
    <property type="entry name" value="AhpD-like"/>
    <property type="match status" value="1"/>
</dbReference>
<dbReference type="InterPro" id="IPR003779">
    <property type="entry name" value="CMD-like"/>
</dbReference>
<dbReference type="Gene3D" id="1.20.1290.10">
    <property type="entry name" value="AhpD-like"/>
    <property type="match status" value="1"/>
</dbReference>
<organism evidence="2">
    <name type="scientific">mine drainage metagenome</name>
    <dbReference type="NCBI Taxonomy" id="410659"/>
    <lineage>
        <taxon>unclassified sequences</taxon>
        <taxon>metagenomes</taxon>
        <taxon>ecological metagenomes</taxon>
    </lineage>
</organism>
<dbReference type="PANTHER" id="PTHR34846:SF5">
    <property type="entry name" value="CARBOXYMUCONOLACTONE DECARBOXYLASE-LIKE DOMAIN-CONTAINING PROTEIN"/>
    <property type="match status" value="1"/>
</dbReference>
<feature type="domain" description="Carboxymuconolactone decarboxylase-like" evidence="1">
    <location>
        <begin position="20"/>
        <end position="102"/>
    </location>
</feature>
<gene>
    <name evidence="2" type="primary">ahpD_4</name>
    <name evidence="2" type="ORF">GALL_403550</name>
</gene>
<dbReference type="PANTHER" id="PTHR34846">
    <property type="entry name" value="4-CARBOXYMUCONOLACTONE DECARBOXYLASE FAMILY PROTEIN (AFU_ORTHOLOGUE AFUA_6G11590)"/>
    <property type="match status" value="1"/>
</dbReference>
<dbReference type="EC" id="1.11.1.15" evidence="2"/>
<sequence>MTTNASMPRISWNTFECSLPAVPTGLRALAQTVREAGLDQRLTELVKLRVSQINGCAYCIQFHLNHARRLGMPDHQLDLVAAWPDAGVFTARECAALAWAEALTRMAGAHVPDTVFDALKPWFHEDEIIALTTAVATINAWNRIAGALRFAPPIPQGAIRSEAAG</sequence>
<evidence type="ECO:0000259" key="1">
    <source>
        <dbReference type="Pfam" id="PF02627"/>
    </source>
</evidence>
<dbReference type="InterPro" id="IPR004675">
    <property type="entry name" value="AhpD_core"/>
</dbReference>
<dbReference type="EMBL" id="MLJW01001501">
    <property type="protein sequence ID" value="OIQ77949.1"/>
    <property type="molecule type" value="Genomic_DNA"/>
</dbReference>